<evidence type="ECO:0000313" key="1">
    <source>
        <dbReference type="EMBL" id="CAD5206343.1"/>
    </source>
</evidence>
<comment type="caution">
    <text evidence="1">The sequence shown here is derived from an EMBL/GenBank/DDBJ whole genome shotgun (WGS) entry which is preliminary data.</text>
</comment>
<dbReference type="Proteomes" id="UP000614601">
    <property type="component" value="Unassembled WGS sequence"/>
</dbReference>
<gene>
    <name evidence="1" type="ORF">BOKJ2_LOCUS1027</name>
</gene>
<proteinExistence type="predicted"/>
<keyword evidence="2" id="KW-1185">Reference proteome</keyword>
<organism evidence="1 2">
    <name type="scientific">Bursaphelenchus okinawaensis</name>
    <dbReference type="NCBI Taxonomy" id="465554"/>
    <lineage>
        <taxon>Eukaryota</taxon>
        <taxon>Metazoa</taxon>
        <taxon>Ecdysozoa</taxon>
        <taxon>Nematoda</taxon>
        <taxon>Chromadorea</taxon>
        <taxon>Rhabditida</taxon>
        <taxon>Tylenchina</taxon>
        <taxon>Tylenchomorpha</taxon>
        <taxon>Aphelenchoidea</taxon>
        <taxon>Aphelenchoididae</taxon>
        <taxon>Bursaphelenchus</taxon>
    </lineage>
</organism>
<evidence type="ECO:0000313" key="2">
    <source>
        <dbReference type="Proteomes" id="UP000614601"/>
    </source>
</evidence>
<dbReference type="EMBL" id="CAJFCW020000001">
    <property type="protein sequence ID" value="CAG9081392.1"/>
    <property type="molecule type" value="Genomic_DNA"/>
</dbReference>
<reference evidence="1" key="1">
    <citation type="submission" date="2020-09" db="EMBL/GenBank/DDBJ databases">
        <authorList>
            <person name="Kikuchi T."/>
        </authorList>
    </citation>
    <scope>NUCLEOTIDE SEQUENCE</scope>
    <source>
        <strain evidence="1">SH1</strain>
    </source>
</reference>
<dbReference type="Proteomes" id="UP000783686">
    <property type="component" value="Unassembled WGS sequence"/>
</dbReference>
<protein>
    <submittedName>
        <fullName evidence="1">Uncharacterized protein</fullName>
    </submittedName>
</protein>
<name>A0A811JST3_9BILA</name>
<dbReference type="EMBL" id="CAJFDH010000001">
    <property type="protein sequence ID" value="CAD5206343.1"/>
    <property type="molecule type" value="Genomic_DNA"/>
</dbReference>
<dbReference type="AlphaFoldDB" id="A0A811JST3"/>
<accession>A0A811JST3</accession>
<sequence>MSHNTSFKNSTHKALDKKLNDLVVDFYNVSLAYSDHSMNAASSLEEYFRVRNSDCRDDLQVRAVQDLNDIQATLRKTVSKMTKAIDNLKAMKTLGECDNSDSKLNNKIAKANVVCNLLFKQMTEDFKVKCELLEKAPLAFDAEGLMFVAYWRESFRTIQSFVDDIYALTF</sequence>